<dbReference type="OrthoDB" id="9782229at2"/>
<feature type="domain" description="OmpA-like" evidence="3">
    <location>
        <begin position="13"/>
        <end position="123"/>
    </location>
</feature>
<keyword evidence="1" id="KW-0472">Membrane</keyword>
<dbReference type="InterPro" id="IPR036737">
    <property type="entry name" value="OmpA-like_sf"/>
</dbReference>
<dbReference type="AlphaFoldDB" id="A0A365P0X4"/>
<dbReference type="InterPro" id="IPR050330">
    <property type="entry name" value="Bact_OuterMem_StrucFunc"/>
</dbReference>
<dbReference type="PANTHER" id="PTHR30329">
    <property type="entry name" value="STATOR ELEMENT OF FLAGELLAR MOTOR COMPLEX"/>
    <property type="match status" value="1"/>
</dbReference>
<evidence type="ECO:0000313" key="5">
    <source>
        <dbReference type="Proteomes" id="UP000253319"/>
    </source>
</evidence>
<keyword evidence="5" id="KW-1185">Reference proteome</keyword>
<dbReference type="PROSITE" id="PS51123">
    <property type="entry name" value="OMPA_2"/>
    <property type="match status" value="2"/>
</dbReference>
<proteinExistence type="predicted"/>
<feature type="domain" description="OmpA-like" evidence="3">
    <location>
        <begin position="160"/>
        <end position="274"/>
    </location>
</feature>
<dbReference type="PANTHER" id="PTHR30329:SF21">
    <property type="entry name" value="LIPOPROTEIN YIAD-RELATED"/>
    <property type="match status" value="1"/>
</dbReference>
<organism evidence="4 5">
    <name type="scientific">Flavobacterium tibetense</name>
    <dbReference type="NCBI Taxonomy" id="2233533"/>
    <lineage>
        <taxon>Bacteria</taxon>
        <taxon>Pseudomonadati</taxon>
        <taxon>Bacteroidota</taxon>
        <taxon>Flavobacteriia</taxon>
        <taxon>Flavobacteriales</taxon>
        <taxon>Flavobacteriaceae</taxon>
        <taxon>Flavobacterium</taxon>
    </lineage>
</organism>
<feature type="signal peptide" evidence="2">
    <location>
        <begin position="1"/>
        <end position="18"/>
    </location>
</feature>
<sequence>MRVLLSILLFLTLQTVVGQEQFSVYFDTDKHQLTPAQSKRLKEWITANGNSKIVAIHGFTDEVGSVGYNDTLAQKRVDFIYEQIKDKVTIREDFKTISYGKNFMQSINQAENRRATIFYILEKDLQRENEILGIQPDENVEGLEITDDLPLHEKVARAKVGTKIILKNINFFQNTFATVPESQGAMYDLLFVMQNNPNLKIQLQGHICCVDKDRRNLSLERAKQIRRFLIYNGIPMGRVTVTGFGVTQPIYPIPEENEEQAAANRRVEMEILSK</sequence>
<dbReference type="InterPro" id="IPR006665">
    <property type="entry name" value="OmpA-like"/>
</dbReference>
<keyword evidence="2" id="KW-0732">Signal</keyword>
<gene>
    <name evidence="4" type="ORF">DPN68_09250</name>
</gene>
<accession>A0A365P0X4</accession>
<dbReference type="Pfam" id="PF00691">
    <property type="entry name" value="OmpA"/>
    <property type="match status" value="2"/>
</dbReference>
<dbReference type="EMBL" id="QLST01000010">
    <property type="protein sequence ID" value="RBA28091.1"/>
    <property type="molecule type" value="Genomic_DNA"/>
</dbReference>
<reference evidence="4 5" key="1">
    <citation type="submission" date="2018-06" db="EMBL/GenBank/DDBJ databases">
        <title>Flavobacterium tibetense sp. nov., isolated from a wetland YonghuCo on Tibetan Plateau.</title>
        <authorList>
            <person name="Xing P."/>
            <person name="Phurbu D."/>
            <person name="Lu H."/>
        </authorList>
    </citation>
    <scope>NUCLEOTIDE SEQUENCE [LARGE SCALE GENOMIC DNA]</scope>
    <source>
        <strain evidence="4 5">YH5</strain>
    </source>
</reference>
<evidence type="ECO:0000313" key="4">
    <source>
        <dbReference type="EMBL" id="RBA28091.1"/>
    </source>
</evidence>
<evidence type="ECO:0000256" key="2">
    <source>
        <dbReference type="SAM" id="SignalP"/>
    </source>
</evidence>
<comment type="caution">
    <text evidence="4">The sequence shown here is derived from an EMBL/GenBank/DDBJ whole genome shotgun (WGS) entry which is preliminary data.</text>
</comment>
<protein>
    <submittedName>
        <fullName evidence="4">OmpA family protein</fullName>
    </submittedName>
</protein>
<name>A0A365P0X4_9FLAO</name>
<dbReference type="CDD" id="cd07185">
    <property type="entry name" value="OmpA_C-like"/>
    <property type="match status" value="1"/>
</dbReference>
<dbReference type="SUPFAM" id="SSF103088">
    <property type="entry name" value="OmpA-like"/>
    <property type="match status" value="2"/>
</dbReference>
<dbReference type="Proteomes" id="UP000253319">
    <property type="component" value="Unassembled WGS sequence"/>
</dbReference>
<feature type="chain" id="PRO_5016926673" evidence="2">
    <location>
        <begin position="19"/>
        <end position="274"/>
    </location>
</feature>
<dbReference type="GO" id="GO:0016020">
    <property type="term" value="C:membrane"/>
    <property type="evidence" value="ECO:0007669"/>
    <property type="project" value="UniProtKB-UniRule"/>
</dbReference>
<evidence type="ECO:0000256" key="1">
    <source>
        <dbReference type="PROSITE-ProRule" id="PRU00473"/>
    </source>
</evidence>
<dbReference type="Gene3D" id="3.30.1330.60">
    <property type="entry name" value="OmpA-like domain"/>
    <property type="match status" value="2"/>
</dbReference>
<evidence type="ECO:0000259" key="3">
    <source>
        <dbReference type="PROSITE" id="PS51123"/>
    </source>
</evidence>